<dbReference type="PANTHER" id="PTHR47445">
    <property type="entry name" value="OS08G0441400 PROTEIN"/>
    <property type="match status" value="1"/>
</dbReference>
<dbReference type="AlphaFoldDB" id="A0A4D6KS68"/>
<dbReference type="GO" id="GO:0005739">
    <property type="term" value="C:mitochondrion"/>
    <property type="evidence" value="ECO:0007669"/>
    <property type="project" value="UniProtKB-SubCell"/>
</dbReference>
<keyword evidence="2" id="KW-0496">Mitochondrion</keyword>
<dbReference type="InterPro" id="IPR048280">
    <property type="entry name" value="COX6B-like"/>
</dbReference>
<dbReference type="PANTHER" id="PTHR47445:SF1">
    <property type="entry name" value="OS08G0441400 PROTEIN"/>
    <property type="match status" value="1"/>
</dbReference>
<evidence type="ECO:0000256" key="1">
    <source>
        <dbReference type="ARBA" id="ARBA00004173"/>
    </source>
</evidence>
<organism evidence="4 5">
    <name type="scientific">Vigna unguiculata</name>
    <name type="common">Cowpea</name>
    <dbReference type="NCBI Taxonomy" id="3917"/>
    <lineage>
        <taxon>Eukaryota</taxon>
        <taxon>Viridiplantae</taxon>
        <taxon>Streptophyta</taxon>
        <taxon>Embryophyta</taxon>
        <taxon>Tracheophyta</taxon>
        <taxon>Spermatophyta</taxon>
        <taxon>Magnoliopsida</taxon>
        <taxon>eudicotyledons</taxon>
        <taxon>Gunneridae</taxon>
        <taxon>Pentapetalae</taxon>
        <taxon>rosids</taxon>
        <taxon>fabids</taxon>
        <taxon>Fabales</taxon>
        <taxon>Fabaceae</taxon>
        <taxon>Papilionoideae</taxon>
        <taxon>50 kb inversion clade</taxon>
        <taxon>NPAAA clade</taxon>
        <taxon>indigoferoid/millettioid clade</taxon>
        <taxon>Phaseoleae</taxon>
        <taxon>Vigna</taxon>
    </lineage>
</organism>
<reference evidence="4 5" key="1">
    <citation type="submission" date="2019-04" db="EMBL/GenBank/DDBJ databases">
        <title>An improved genome assembly and genetic linkage map for asparagus bean, Vigna unguiculata ssp. sesquipedialis.</title>
        <authorList>
            <person name="Xia Q."/>
            <person name="Zhang R."/>
            <person name="Dong Y."/>
        </authorList>
    </citation>
    <scope>NUCLEOTIDE SEQUENCE [LARGE SCALE GENOMIC DNA]</scope>
    <source>
        <tissue evidence="4">Leaf</tissue>
    </source>
</reference>
<name>A0A4D6KS68_VIGUN</name>
<gene>
    <name evidence="4" type="ORF">DEO72_LG2g839</name>
</gene>
<keyword evidence="5" id="KW-1185">Reference proteome</keyword>
<comment type="subcellular location">
    <subcellularLocation>
        <location evidence="1">Mitochondrion</location>
    </subcellularLocation>
</comment>
<proteinExistence type="predicted"/>
<dbReference type="Gene3D" id="1.10.10.140">
    <property type="entry name" value="Cytochrome c oxidase, subunit VIb"/>
    <property type="match status" value="1"/>
</dbReference>
<evidence type="ECO:0000256" key="2">
    <source>
        <dbReference type="ARBA" id="ARBA00023128"/>
    </source>
</evidence>
<dbReference type="Pfam" id="PF02297">
    <property type="entry name" value="COX6B"/>
    <property type="match status" value="1"/>
</dbReference>
<keyword evidence="3" id="KW-1015">Disulfide bond</keyword>
<accession>A0A4D6KS68</accession>
<dbReference type="EMBL" id="CP039346">
    <property type="protein sequence ID" value="QCD80518.1"/>
    <property type="molecule type" value="Genomic_DNA"/>
</dbReference>
<dbReference type="Proteomes" id="UP000501690">
    <property type="component" value="Linkage Group LG2"/>
</dbReference>
<sequence length="122" mass="14510">MYRFMIHDPLGLDIVTRFHSMAYAAADSNKIHTDVLTKARETCYKARGAFYACLKKESNKNLTEIAYVGLLYPLECKQCRNEYVNRCRFSWVKHFDRQYCRNTRVQTLFDHMTGPYIFKPYT</sequence>
<dbReference type="InterPro" id="IPR048282">
    <property type="entry name" value="COA6_pln"/>
</dbReference>
<evidence type="ECO:0000313" key="5">
    <source>
        <dbReference type="Proteomes" id="UP000501690"/>
    </source>
</evidence>
<dbReference type="InterPro" id="IPR036549">
    <property type="entry name" value="CX6/COA6-like_sf"/>
</dbReference>
<protein>
    <submittedName>
        <fullName evidence="4">Cytochrome c oxidase</fullName>
    </submittedName>
</protein>
<evidence type="ECO:0000256" key="3">
    <source>
        <dbReference type="ARBA" id="ARBA00023157"/>
    </source>
</evidence>
<evidence type="ECO:0000313" key="4">
    <source>
        <dbReference type="EMBL" id="QCD80518.1"/>
    </source>
</evidence>